<dbReference type="Proteomes" id="UP000607653">
    <property type="component" value="Unassembled WGS sequence"/>
</dbReference>
<organism evidence="1 2">
    <name type="scientific">Nelumbo nucifera</name>
    <name type="common">Sacred lotus</name>
    <dbReference type="NCBI Taxonomy" id="4432"/>
    <lineage>
        <taxon>Eukaryota</taxon>
        <taxon>Viridiplantae</taxon>
        <taxon>Streptophyta</taxon>
        <taxon>Embryophyta</taxon>
        <taxon>Tracheophyta</taxon>
        <taxon>Spermatophyta</taxon>
        <taxon>Magnoliopsida</taxon>
        <taxon>Proteales</taxon>
        <taxon>Nelumbonaceae</taxon>
        <taxon>Nelumbo</taxon>
    </lineage>
</organism>
<reference evidence="1 2" key="1">
    <citation type="journal article" date="2020" name="Mol. Biol. Evol.">
        <title>Distinct Expression and Methylation Patterns for Genes with Different Fates following a Single Whole-Genome Duplication in Flowering Plants.</title>
        <authorList>
            <person name="Shi T."/>
            <person name="Rahmani R.S."/>
            <person name="Gugger P.F."/>
            <person name="Wang M."/>
            <person name="Li H."/>
            <person name="Zhang Y."/>
            <person name="Li Z."/>
            <person name="Wang Q."/>
            <person name="Van de Peer Y."/>
            <person name="Marchal K."/>
            <person name="Chen J."/>
        </authorList>
    </citation>
    <scope>NUCLEOTIDE SEQUENCE [LARGE SCALE GENOMIC DNA]</scope>
    <source>
        <tissue evidence="1">Leaf</tissue>
    </source>
</reference>
<evidence type="ECO:0000313" key="1">
    <source>
        <dbReference type="EMBL" id="DAD39161.1"/>
    </source>
</evidence>
<accession>A0A822Z656</accession>
<proteinExistence type="predicted"/>
<protein>
    <submittedName>
        <fullName evidence="1">Uncharacterized protein</fullName>
    </submittedName>
</protein>
<keyword evidence="2" id="KW-1185">Reference proteome</keyword>
<gene>
    <name evidence="1" type="ORF">HUJ06_013484</name>
</gene>
<dbReference type="EMBL" id="DUZY01000005">
    <property type="protein sequence ID" value="DAD39161.1"/>
    <property type="molecule type" value="Genomic_DNA"/>
</dbReference>
<comment type="caution">
    <text evidence="1">The sequence shown here is derived from an EMBL/GenBank/DDBJ whole genome shotgun (WGS) entry which is preliminary data.</text>
</comment>
<dbReference type="AlphaFoldDB" id="A0A822Z656"/>
<evidence type="ECO:0000313" key="2">
    <source>
        <dbReference type="Proteomes" id="UP000607653"/>
    </source>
</evidence>
<sequence>MLDISSSVALLKDTSELELTSMEFHISSDDVANFRLLKQQKKKFYICQMKFEKKLTLLAPILRYCSRNRVLTAKQCWVLRLQTHTVPFPNYTIDFDRHPVLPNVSSVMLLGDPWVLIKDALS</sequence>
<name>A0A822Z656_NELNU</name>